<evidence type="ECO:0000313" key="1">
    <source>
        <dbReference type="EMBL" id="CAL4173671.1"/>
    </source>
</evidence>
<gene>
    <name evidence="1" type="ORF">MNOR_LOCUS34418</name>
</gene>
<proteinExistence type="predicted"/>
<sequence length="106" mass="12533">MVICFVYDLKKNVYIFLGRYKKLSSCAKKKSPLKIFSGQMSTFTKFRGYITHTLVKNHLYTTKIKAKNQKFFCKFIKFTKIPSAHFSSDFHNFWTKLCGRALALWK</sequence>
<protein>
    <submittedName>
        <fullName evidence="1">Uncharacterized protein</fullName>
    </submittedName>
</protein>
<accession>A0AAV2SAU1</accession>
<dbReference type="AlphaFoldDB" id="A0AAV2SAU1"/>
<comment type="caution">
    <text evidence="1">The sequence shown here is derived from an EMBL/GenBank/DDBJ whole genome shotgun (WGS) entry which is preliminary data.</text>
</comment>
<reference evidence="1 2" key="1">
    <citation type="submission" date="2024-05" db="EMBL/GenBank/DDBJ databases">
        <authorList>
            <person name="Wallberg A."/>
        </authorList>
    </citation>
    <scope>NUCLEOTIDE SEQUENCE [LARGE SCALE GENOMIC DNA]</scope>
</reference>
<name>A0AAV2SAU1_MEGNR</name>
<keyword evidence="2" id="KW-1185">Reference proteome</keyword>
<evidence type="ECO:0000313" key="2">
    <source>
        <dbReference type="Proteomes" id="UP001497623"/>
    </source>
</evidence>
<dbReference type="EMBL" id="CAXKWB010052984">
    <property type="protein sequence ID" value="CAL4173671.1"/>
    <property type="molecule type" value="Genomic_DNA"/>
</dbReference>
<organism evidence="1 2">
    <name type="scientific">Meganyctiphanes norvegica</name>
    <name type="common">Northern krill</name>
    <name type="synonym">Thysanopoda norvegica</name>
    <dbReference type="NCBI Taxonomy" id="48144"/>
    <lineage>
        <taxon>Eukaryota</taxon>
        <taxon>Metazoa</taxon>
        <taxon>Ecdysozoa</taxon>
        <taxon>Arthropoda</taxon>
        <taxon>Crustacea</taxon>
        <taxon>Multicrustacea</taxon>
        <taxon>Malacostraca</taxon>
        <taxon>Eumalacostraca</taxon>
        <taxon>Eucarida</taxon>
        <taxon>Euphausiacea</taxon>
        <taxon>Euphausiidae</taxon>
        <taxon>Meganyctiphanes</taxon>
    </lineage>
</organism>
<dbReference type="Proteomes" id="UP001497623">
    <property type="component" value="Unassembled WGS sequence"/>
</dbReference>